<organism evidence="5 6">
    <name type="scientific">Tangfeifania diversioriginum</name>
    <dbReference type="NCBI Taxonomy" id="1168035"/>
    <lineage>
        <taxon>Bacteria</taxon>
        <taxon>Pseudomonadati</taxon>
        <taxon>Bacteroidota</taxon>
        <taxon>Bacteroidia</taxon>
        <taxon>Marinilabiliales</taxon>
        <taxon>Prolixibacteraceae</taxon>
        <taxon>Tangfeifania</taxon>
    </lineage>
</organism>
<protein>
    <submittedName>
        <fullName evidence="5">Chromosome segregation DNA-binding protein</fullName>
    </submittedName>
</protein>
<dbReference type="GO" id="GO:0007059">
    <property type="term" value="P:chromosome segregation"/>
    <property type="evidence" value="ECO:0007669"/>
    <property type="project" value="UniProtKB-KW"/>
</dbReference>
<dbReference type="OrthoDB" id="9802051at2"/>
<dbReference type="FunFam" id="3.90.1530.30:FF:000001">
    <property type="entry name" value="Chromosome partitioning protein ParB"/>
    <property type="match status" value="1"/>
</dbReference>
<reference evidence="5 6" key="1">
    <citation type="submission" date="2016-11" db="EMBL/GenBank/DDBJ databases">
        <authorList>
            <person name="Jaros S."/>
            <person name="Januszkiewicz K."/>
            <person name="Wedrychowicz H."/>
        </authorList>
    </citation>
    <scope>NUCLEOTIDE SEQUENCE [LARGE SCALE GENOMIC DNA]</scope>
    <source>
        <strain evidence="5 6">DSM 27063</strain>
    </source>
</reference>
<sequence length="290" mass="32732">MVKRNALGRGLGALIDDAEKMKQAGISEVELKKIEANPFQPRSKFDEESLKELAASISEIGLIQPVTLRKTGEDSYQIIAGERRCRAAQLAGLETIPAYIRKAKDDGMLEMALVENIQREDLDAIEIALSYQRLMEELEFTQEELSSRVGKKRSTIANYLRLLRLPAIIQKGLRDKEISMGHARALINIDDADVQEMIYNQIVKHGFSVRKVEEIVRDLNEDNDEKQSKAKKRELPGKYRSMKGQLGKLLNSRIGISMNEKGKGKIVIPFKSGDDLERIVKIIENQNKGN</sequence>
<dbReference type="EMBL" id="FQZE01000025">
    <property type="protein sequence ID" value="SHJ65501.1"/>
    <property type="molecule type" value="Genomic_DNA"/>
</dbReference>
<evidence type="ECO:0000256" key="3">
    <source>
        <dbReference type="ARBA" id="ARBA00023125"/>
    </source>
</evidence>
<dbReference type="Pfam" id="PF23552">
    <property type="entry name" value="ParB_C"/>
    <property type="match status" value="1"/>
</dbReference>
<dbReference type="Pfam" id="PF02195">
    <property type="entry name" value="ParB_N"/>
    <property type="match status" value="1"/>
</dbReference>
<name>A0A1M6L2P5_9BACT</name>
<evidence type="ECO:0000313" key="6">
    <source>
        <dbReference type="Proteomes" id="UP000184050"/>
    </source>
</evidence>
<proteinExistence type="inferred from homology"/>
<dbReference type="InterPro" id="IPR004437">
    <property type="entry name" value="ParB/RepB/Spo0J"/>
</dbReference>
<dbReference type="GO" id="GO:0005694">
    <property type="term" value="C:chromosome"/>
    <property type="evidence" value="ECO:0007669"/>
    <property type="project" value="TreeGrafter"/>
</dbReference>
<dbReference type="InterPro" id="IPR057240">
    <property type="entry name" value="ParB_dimer_C"/>
</dbReference>
<dbReference type="NCBIfam" id="TIGR00180">
    <property type="entry name" value="parB_part"/>
    <property type="match status" value="1"/>
</dbReference>
<dbReference type="STRING" id="1168035.SAMN05444280_12548"/>
<dbReference type="InterPro" id="IPR036086">
    <property type="entry name" value="ParB/Sulfiredoxin_sf"/>
</dbReference>
<dbReference type="InterPro" id="IPR041468">
    <property type="entry name" value="HTH_ParB/Spo0J"/>
</dbReference>
<evidence type="ECO:0000256" key="2">
    <source>
        <dbReference type="ARBA" id="ARBA00022829"/>
    </source>
</evidence>
<evidence type="ECO:0000259" key="4">
    <source>
        <dbReference type="SMART" id="SM00470"/>
    </source>
</evidence>
<comment type="similarity">
    <text evidence="1">Belongs to the ParB family.</text>
</comment>
<dbReference type="RefSeq" id="WP_073171290.1">
    <property type="nucleotide sequence ID" value="NZ_FQZE01000025.1"/>
</dbReference>
<dbReference type="Proteomes" id="UP000184050">
    <property type="component" value="Unassembled WGS sequence"/>
</dbReference>
<feature type="domain" description="ParB-like N-terminal" evidence="4">
    <location>
        <begin position="27"/>
        <end position="117"/>
    </location>
</feature>
<dbReference type="PANTHER" id="PTHR33375">
    <property type="entry name" value="CHROMOSOME-PARTITIONING PROTEIN PARB-RELATED"/>
    <property type="match status" value="1"/>
</dbReference>
<dbReference type="SUPFAM" id="SSF110849">
    <property type="entry name" value="ParB/Sulfiredoxin"/>
    <property type="match status" value="1"/>
</dbReference>
<keyword evidence="6" id="KW-1185">Reference proteome</keyword>
<dbReference type="Pfam" id="PF17762">
    <property type="entry name" value="HTH_ParB"/>
    <property type="match status" value="1"/>
</dbReference>
<dbReference type="Gene3D" id="3.90.1530.30">
    <property type="match status" value="1"/>
</dbReference>
<accession>A0A1M6L2P5</accession>
<dbReference type="SUPFAM" id="SSF109709">
    <property type="entry name" value="KorB DNA-binding domain-like"/>
    <property type="match status" value="1"/>
</dbReference>
<gene>
    <name evidence="5" type="ORF">SAMN05444280_12548</name>
</gene>
<dbReference type="SMART" id="SM00470">
    <property type="entry name" value="ParB"/>
    <property type="match status" value="1"/>
</dbReference>
<dbReference type="GO" id="GO:0003677">
    <property type="term" value="F:DNA binding"/>
    <property type="evidence" value="ECO:0007669"/>
    <property type="project" value="UniProtKB-KW"/>
</dbReference>
<dbReference type="AlphaFoldDB" id="A0A1M6L2P5"/>
<dbReference type="PANTHER" id="PTHR33375:SF1">
    <property type="entry name" value="CHROMOSOME-PARTITIONING PROTEIN PARB-RELATED"/>
    <property type="match status" value="1"/>
</dbReference>
<dbReference type="FunFam" id="1.10.10.2830:FF:000001">
    <property type="entry name" value="Chromosome partitioning protein ParB"/>
    <property type="match status" value="1"/>
</dbReference>
<evidence type="ECO:0000256" key="1">
    <source>
        <dbReference type="ARBA" id="ARBA00006295"/>
    </source>
</evidence>
<dbReference type="Gene3D" id="1.10.10.2830">
    <property type="match status" value="1"/>
</dbReference>
<keyword evidence="3 5" id="KW-0238">DNA-binding</keyword>
<dbReference type="InterPro" id="IPR050336">
    <property type="entry name" value="Chromosome_partition/occlusion"/>
</dbReference>
<dbReference type="GO" id="GO:0045881">
    <property type="term" value="P:positive regulation of sporulation resulting in formation of a cellular spore"/>
    <property type="evidence" value="ECO:0007669"/>
    <property type="project" value="TreeGrafter"/>
</dbReference>
<evidence type="ECO:0000313" key="5">
    <source>
        <dbReference type="EMBL" id="SHJ65501.1"/>
    </source>
</evidence>
<dbReference type="InterPro" id="IPR003115">
    <property type="entry name" value="ParB_N"/>
</dbReference>
<dbReference type="CDD" id="cd16393">
    <property type="entry name" value="SPO0J_N"/>
    <property type="match status" value="1"/>
</dbReference>
<keyword evidence="2" id="KW-0159">Chromosome partition</keyword>